<evidence type="ECO:0000256" key="4">
    <source>
        <dbReference type="ARBA" id="ARBA00023136"/>
    </source>
</evidence>
<evidence type="ECO:0000256" key="5">
    <source>
        <dbReference type="SAM" id="Phobius"/>
    </source>
</evidence>
<feature type="transmembrane region" description="Helical" evidence="5">
    <location>
        <begin position="348"/>
        <end position="368"/>
    </location>
</feature>
<feature type="transmembrane region" description="Helical" evidence="5">
    <location>
        <begin position="214"/>
        <end position="234"/>
    </location>
</feature>
<dbReference type="Proteomes" id="UP000475862">
    <property type="component" value="Unassembled WGS sequence"/>
</dbReference>
<accession>A0A6G0U6M0</accession>
<evidence type="ECO:0000256" key="2">
    <source>
        <dbReference type="ARBA" id="ARBA00022692"/>
    </source>
</evidence>
<organism evidence="6 7">
    <name type="scientific">Aphis glycines</name>
    <name type="common">Soybean aphid</name>
    <dbReference type="NCBI Taxonomy" id="307491"/>
    <lineage>
        <taxon>Eukaryota</taxon>
        <taxon>Metazoa</taxon>
        <taxon>Ecdysozoa</taxon>
        <taxon>Arthropoda</taxon>
        <taxon>Hexapoda</taxon>
        <taxon>Insecta</taxon>
        <taxon>Pterygota</taxon>
        <taxon>Neoptera</taxon>
        <taxon>Paraneoptera</taxon>
        <taxon>Hemiptera</taxon>
        <taxon>Sternorrhyncha</taxon>
        <taxon>Aphidomorpha</taxon>
        <taxon>Aphidoidea</taxon>
        <taxon>Aphididae</taxon>
        <taxon>Aphidini</taxon>
        <taxon>Aphis</taxon>
        <taxon>Aphis</taxon>
    </lineage>
</organism>
<name>A0A6G0U6M0_APHGL</name>
<feature type="transmembrane region" description="Helical" evidence="5">
    <location>
        <begin position="38"/>
        <end position="55"/>
    </location>
</feature>
<protein>
    <submittedName>
        <fullName evidence="6">Uncharacterized protein</fullName>
    </submittedName>
</protein>
<comment type="caution">
    <text evidence="6">The sequence shown here is derived from an EMBL/GenBank/DDBJ whole genome shotgun (WGS) entry which is preliminary data.</text>
</comment>
<comment type="subcellular location">
    <subcellularLocation>
        <location evidence="1">Membrane</location>
        <topology evidence="1">Multi-pass membrane protein</topology>
    </subcellularLocation>
</comment>
<sequence>MELGQTATSRWNSLPPIQAPGPPSYKFIDRFSRLKTIYWNRGYAIFLLAFIGFTIQGNQLQFCSKIFESMKEKNKIDFTICNYEYYHKSGFEIGLIPGGVLVTVYPVHNYYNEAWCHNDVFSILGISVIISSICHIILIMSIGYLNADSQIFLGFCIGTTMATVSVAIHRIWTYWVPLNKQSVRHVPIILCVLIDEYRRIYISNFHVHVSNSSFLFTILLGVIALPWYLLWTYVTNNGNRSQILYRGSNLIGGVDYSRCSTEISGVLPTLPNVLEIPWKSFCTSMPVIAIVLSFTCIDNSIDSNFELDLTLRKHTIIWLILFTFLAELIPEITASFSTTNVRKFWSCTYFVLIGIHFYLRVFWFIIIIEKNKLLLMTFKVMKYFSLFGFYVNHLDIAPKYASVIFGITHTVNYISLKFLDPVLVTLFGCKNKDYDILVAVKYLAVALFYAKYASAKLQPWADEPVEENQRNMIENVILPDAAI</sequence>
<dbReference type="InterPro" id="IPR050382">
    <property type="entry name" value="MFS_Na/Anion_cotransporter"/>
</dbReference>
<dbReference type="EMBL" id="VYZN01000001">
    <property type="protein sequence ID" value="KAE9544775.1"/>
    <property type="molecule type" value="Genomic_DNA"/>
</dbReference>
<keyword evidence="3 5" id="KW-1133">Transmembrane helix</keyword>
<evidence type="ECO:0000256" key="3">
    <source>
        <dbReference type="ARBA" id="ARBA00022989"/>
    </source>
</evidence>
<reference evidence="6 7" key="1">
    <citation type="submission" date="2019-08" db="EMBL/GenBank/DDBJ databases">
        <title>The genome of the soybean aphid Biotype 1, its phylome, world population structure and adaptation to the North American continent.</title>
        <authorList>
            <person name="Giordano R."/>
            <person name="Donthu R.K."/>
            <person name="Hernandez A.G."/>
            <person name="Wright C.L."/>
            <person name="Zimin A.V."/>
        </authorList>
    </citation>
    <scope>NUCLEOTIDE SEQUENCE [LARGE SCALE GENOMIC DNA]</scope>
    <source>
        <tissue evidence="6">Whole aphids</tissue>
    </source>
</reference>
<evidence type="ECO:0000313" key="6">
    <source>
        <dbReference type="EMBL" id="KAE9544775.1"/>
    </source>
</evidence>
<dbReference type="OrthoDB" id="6619810at2759"/>
<keyword evidence="2 5" id="KW-0812">Transmembrane</keyword>
<evidence type="ECO:0000313" key="7">
    <source>
        <dbReference type="Proteomes" id="UP000475862"/>
    </source>
</evidence>
<dbReference type="PANTHER" id="PTHR11662:SF456">
    <property type="entry name" value="VESICULAR GLUTAMATE TRANSPORTER, ISOFORM A"/>
    <property type="match status" value="1"/>
</dbReference>
<evidence type="ECO:0000256" key="1">
    <source>
        <dbReference type="ARBA" id="ARBA00004141"/>
    </source>
</evidence>
<keyword evidence="7" id="KW-1185">Reference proteome</keyword>
<dbReference type="GO" id="GO:0016020">
    <property type="term" value="C:membrane"/>
    <property type="evidence" value="ECO:0007669"/>
    <property type="project" value="UniProtKB-SubCell"/>
</dbReference>
<feature type="transmembrane region" description="Helical" evidence="5">
    <location>
        <begin position="120"/>
        <end position="145"/>
    </location>
</feature>
<keyword evidence="4 5" id="KW-0472">Membrane</keyword>
<feature type="transmembrane region" description="Helical" evidence="5">
    <location>
        <begin position="316"/>
        <end position="336"/>
    </location>
</feature>
<dbReference type="PANTHER" id="PTHR11662">
    <property type="entry name" value="SOLUTE CARRIER FAMILY 17"/>
    <property type="match status" value="1"/>
</dbReference>
<gene>
    <name evidence="6" type="ORF">AGLY_000317</name>
</gene>
<feature type="transmembrane region" description="Helical" evidence="5">
    <location>
        <begin position="152"/>
        <end position="172"/>
    </location>
</feature>
<dbReference type="AlphaFoldDB" id="A0A6G0U6M0"/>
<proteinExistence type="predicted"/>